<protein>
    <recommendedName>
        <fullName evidence="5">Glucuronyl hydrolase</fullName>
    </recommendedName>
</protein>
<gene>
    <name evidence="3" type="ORF">BQ4739_LOCUS2816</name>
</gene>
<dbReference type="EMBL" id="FNXT01000212">
    <property type="protein sequence ID" value="SZX62211.1"/>
    <property type="molecule type" value="Genomic_DNA"/>
</dbReference>
<name>A0A383VAI5_TETOB</name>
<dbReference type="STRING" id="3088.A0A383VAI5"/>
<dbReference type="InterPro" id="IPR008928">
    <property type="entry name" value="6-hairpin_glycosidase_sf"/>
</dbReference>
<reference evidence="3 4" key="1">
    <citation type="submission" date="2016-10" db="EMBL/GenBank/DDBJ databases">
        <authorList>
            <person name="Cai Z."/>
        </authorList>
    </citation>
    <scope>NUCLEOTIDE SEQUENCE [LARGE SCALE GENOMIC DNA]</scope>
</reference>
<dbReference type="InterPro" id="IPR052369">
    <property type="entry name" value="UG_Glycosaminoglycan_Hydrolase"/>
</dbReference>
<evidence type="ECO:0008006" key="5">
    <source>
        <dbReference type="Google" id="ProtNLM"/>
    </source>
</evidence>
<dbReference type="GO" id="GO:0000272">
    <property type="term" value="P:polysaccharide catabolic process"/>
    <property type="evidence" value="ECO:0007669"/>
    <property type="project" value="TreeGrafter"/>
</dbReference>
<dbReference type="Gene3D" id="1.50.10.10">
    <property type="match status" value="1"/>
</dbReference>
<keyword evidence="4" id="KW-1185">Reference proteome</keyword>
<proteinExistence type="inferred from homology"/>
<evidence type="ECO:0000256" key="1">
    <source>
        <dbReference type="ARBA" id="ARBA00022801"/>
    </source>
</evidence>
<organism evidence="3 4">
    <name type="scientific">Tetradesmus obliquus</name>
    <name type="common">Green alga</name>
    <name type="synonym">Acutodesmus obliquus</name>
    <dbReference type="NCBI Taxonomy" id="3088"/>
    <lineage>
        <taxon>Eukaryota</taxon>
        <taxon>Viridiplantae</taxon>
        <taxon>Chlorophyta</taxon>
        <taxon>core chlorophytes</taxon>
        <taxon>Chlorophyceae</taxon>
        <taxon>CS clade</taxon>
        <taxon>Sphaeropleales</taxon>
        <taxon>Scenedesmaceae</taxon>
        <taxon>Tetradesmus</taxon>
    </lineage>
</organism>
<sequence>MSMEAVIARVIAVAENKLAASTQKLAPNQYPTATLPHNGQWMFNNAGHWTSGFFVGCLWQLHALTGKPEWAAAAQRWQEGLADKQRTWQSQHDFGFIYLPSYAASYAVTQSASDLRQALAAAEALAWNWNPATRSLRTFEGWEPVQASKAYKQIVIIDFMMNLQMLVWGSKHVKHWGAYQSFVDRQPEQDWMHMAVEHARQVAANHVRPDGSTYHIVEYHPDNGAVIRRYQYQGYKDNSTWARGQSWAVAGFSILHAETGLPEFLEVAKRTADRWLQMLSEQEDPAKGSYVPKWDFNAPYDPANDGPRDTSSAAITALGLLHLAEALPGTECGQRYLCAAVNTLRALASPKYMASPDEPHAAVLKHATGNLPDNDKIDVGLVYADYYYLQALKKCQDMEACRSYSL</sequence>
<dbReference type="PANTHER" id="PTHR36845:SF1">
    <property type="entry name" value="HYDROLASE, PUTATIVE (AFU_ORTHOLOGUE AFUA_7G05090)-RELATED"/>
    <property type="match status" value="1"/>
</dbReference>
<dbReference type="AlphaFoldDB" id="A0A383VAI5"/>
<dbReference type="InterPro" id="IPR012341">
    <property type="entry name" value="6hp_glycosidase-like_sf"/>
</dbReference>
<evidence type="ECO:0000256" key="2">
    <source>
        <dbReference type="ARBA" id="ARBA00038358"/>
    </source>
</evidence>
<dbReference type="SUPFAM" id="SSF48208">
    <property type="entry name" value="Six-hairpin glycosidases"/>
    <property type="match status" value="1"/>
</dbReference>
<dbReference type="GO" id="GO:0052757">
    <property type="term" value="F:chondroitin hydrolase activity"/>
    <property type="evidence" value="ECO:0007669"/>
    <property type="project" value="TreeGrafter"/>
</dbReference>
<evidence type="ECO:0000313" key="4">
    <source>
        <dbReference type="Proteomes" id="UP000256970"/>
    </source>
</evidence>
<dbReference type="PANTHER" id="PTHR36845">
    <property type="entry name" value="HYDROLASE, PUTATIVE (AFU_ORTHOLOGUE AFUA_7G05090)-RELATED"/>
    <property type="match status" value="1"/>
</dbReference>
<evidence type="ECO:0000313" key="3">
    <source>
        <dbReference type="EMBL" id="SZX62211.1"/>
    </source>
</evidence>
<dbReference type="Proteomes" id="UP000256970">
    <property type="component" value="Unassembled WGS sequence"/>
</dbReference>
<accession>A0A383VAI5</accession>
<comment type="similarity">
    <text evidence="2">Belongs to the glycosyl hydrolase 88 family.</text>
</comment>
<keyword evidence="1" id="KW-0378">Hydrolase</keyword>